<dbReference type="InterPro" id="IPR007867">
    <property type="entry name" value="GMC_OxRtase_C"/>
</dbReference>
<accession>A0ABN7BDP4</accession>
<dbReference type="SUPFAM" id="SSF51905">
    <property type="entry name" value="FAD/NAD(P)-binding domain"/>
    <property type="match status" value="1"/>
</dbReference>
<dbReference type="Gene3D" id="3.30.560.10">
    <property type="entry name" value="Glucose Oxidase, domain 3"/>
    <property type="match status" value="1"/>
</dbReference>
<dbReference type="EMBL" id="AP028921">
    <property type="protein sequence ID" value="BET01793.1"/>
    <property type="molecule type" value="Genomic_DNA"/>
</dbReference>
<sequence length="579" mass="64628">METLKEVVMVFLMLLMQKDEDGFKDSISTIKGTDILDAYDFVIVGGGSAGSTLANRLSEINEWKILLLEAGGQETDFTKTPAMYSSLSNTEYDWNYTTTKQDKTCQEFDGMCEFPRGRVLGGSSSTNAMIYTRGYRWDYDRWGKENWGWSFCDVEPYFLRSEGNRIPGLKGRGRDGPLTVDYPPYMTELRDQLIKAGQAKGLKNADCADYEYDCIFRTQTTIRDGRRCSASTAYLQPVSASRENLHILTGALVSKIIIENKVAKGVEFIHDDKVHSVQATKEVILSAGSINSPKILMLSGIGLRSHLESFDIPVIADLPVGDNLQDHNRVTLFYNVKNGSVANIDDLADKDSMDEYIANQTGPYAYTGIEVLAFVKRGSAWKLIREPPNIQHHLTTMLGLPDYLAAISTTVLRPFSRGTIRLSSADPKADPLIDVNYYGDKRDWQLTVEGMKFSNELFQTEPLTSYGASLNKAATPECAGEVDFLKYVDCVIKFYTRTMYHPVGTVKMASRFRGGVVNSNLQVYGIQNLRVIDASIAPTVISMNTNAMAIMIGEKGSDIIKSDHSKMLKTKKRFCIWGK</sequence>
<evidence type="ECO:0000256" key="4">
    <source>
        <dbReference type="ARBA" id="ARBA00022827"/>
    </source>
</evidence>
<evidence type="ECO:0000313" key="6">
    <source>
        <dbReference type="EMBL" id="BET01793.1"/>
    </source>
</evidence>
<dbReference type="Proteomes" id="UP001307889">
    <property type="component" value="Chromosome 13"/>
</dbReference>
<keyword evidence="7" id="KW-1185">Reference proteome</keyword>
<dbReference type="PANTHER" id="PTHR11552:SF147">
    <property type="entry name" value="CHOLINE DEHYDROGENASE, MITOCHONDRIAL"/>
    <property type="match status" value="1"/>
</dbReference>
<protein>
    <submittedName>
        <fullName evidence="6">Dehydrogenase</fullName>
    </submittedName>
</protein>
<dbReference type="InterPro" id="IPR012132">
    <property type="entry name" value="GMC_OxRdtase"/>
</dbReference>
<evidence type="ECO:0000259" key="5">
    <source>
        <dbReference type="PROSITE" id="PS00624"/>
    </source>
</evidence>
<evidence type="ECO:0000256" key="3">
    <source>
        <dbReference type="ARBA" id="ARBA00022630"/>
    </source>
</evidence>
<dbReference type="Pfam" id="PF00732">
    <property type="entry name" value="GMC_oxred_N"/>
    <property type="match status" value="1"/>
</dbReference>
<dbReference type="PANTHER" id="PTHR11552">
    <property type="entry name" value="GLUCOSE-METHANOL-CHOLINE GMC OXIDOREDUCTASE"/>
    <property type="match status" value="1"/>
</dbReference>
<name>A0ABN7BDP4_9HEMI</name>
<dbReference type="InterPro" id="IPR036188">
    <property type="entry name" value="FAD/NAD-bd_sf"/>
</dbReference>
<organism evidence="6 7">
    <name type="scientific">Nesidiocoris tenuis</name>
    <dbReference type="NCBI Taxonomy" id="355587"/>
    <lineage>
        <taxon>Eukaryota</taxon>
        <taxon>Metazoa</taxon>
        <taxon>Ecdysozoa</taxon>
        <taxon>Arthropoda</taxon>
        <taxon>Hexapoda</taxon>
        <taxon>Insecta</taxon>
        <taxon>Pterygota</taxon>
        <taxon>Neoptera</taxon>
        <taxon>Paraneoptera</taxon>
        <taxon>Hemiptera</taxon>
        <taxon>Heteroptera</taxon>
        <taxon>Panheteroptera</taxon>
        <taxon>Cimicomorpha</taxon>
        <taxon>Miridae</taxon>
        <taxon>Dicyphina</taxon>
        <taxon>Nesidiocoris</taxon>
    </lineage>
</organism>
<gene>
    <name evidence="6" type="ORF">NTJ_14611</name>
</gene>
<feature type="domain" description="Glucose-methanol-choline oxidoreductase N-terminal" evidence="5">
    <location>
        <begin position="288"/>
        <end position="302"/>
    </location>
</feature>
<reference evidence="6 7" key="1">
    <citation type="submission" date="2023-09" db="EMBL/GenBank/DDBJ databases">
        <title>Nesidiocoris tenuis whole genome shotgun sequence.</title>
        <authorList>
            <person name="Shibata T."/>
            <person name="Shimoda M."/>
            <person name="Kobayashi T."/>
            <person name="Uehara T."/>
        </authorList>
    </citation>
    <scope>NUCLEOTIDE SEQUENCE [LARGE SCALE GENOMIC DNA]</scope>
    <source>
        <strain evidence="6 7">Japan</strain>
    </source>
</reference>
<keyword evidence="4" id="KW-0274">FAD</keyword>
<dbReference type="InterPro" id="IPR000172">
    <property type="entry name" value="GMC_OxRdtase_N"/>
</dbReference>
<comment type="similarity">
    <text evidence="2">Belongs to the GMC oxidoreductase family.</text>
</comment>
<keyword evidence="3" id="KW-0285">Flavoprotein</keyword>
<proteinExistence type="inferred from homology"/>
<dbReference type="PIRSF" id="PIRSF000137">
    <property type="entry name" value="Alcohol_oxidase"/>
    <property type="match status" value="1"/>
</dbReference>
<evidence type="ECO:0000256" key="2">
    <source>
        <dbReference type="ARBA" id="ARBA00010790"/>
    </source>
</evidence>
<evidence type="ECO:0000256" key="1">
    <source>
        <dbReference type="ARBA" id="ARBA00001974"/>
    </source>
</evidence>
<dbReference type="Pfam" id="PF05199">
    <property type="entry name" value="GMC_oxred_C"/>
    <property type="match status" value="1"/>
</dbReference>
<comment type="cofactor">
    <cofactor evidence="1">
        <name>FAD</name>
        <dbReference type="ChEBI" id="CHEBI:57692"/>
    </cofactor>
</comment>
<evidence type="ECO:0000313" key="7">
    <source>
        <dbReference type="Proteomes" id="UP001307889"/>
    </source>
</evidence>
<dbReference type="Gene3D" id="3.50.50.60">
    <property type="entry name" value="FAD/NAD(P)-binding domain"/>
    <property type="match status" value="1"/>
</dbReference>
<dbReference type="SUPFAM" id="SSF54373">
    <property type="entry name" value="FAD-linked reductases, C-terminal domain"/>
    <property type="match status" value="1"/>
</dbReference>
<dbReference type="PROSITE" id="PS00624">
    <property type="entry name" value="GMC_OXRED_2"/>
    <property type="match status" value="1"/>
</dbReference>